<dbReference type="PROSITE" id="PS50965">
    <property type="entry name" value="NERD"/>
    <property type="match status" value="1"/>
</dbReference>
<dbReference type="EMBL" id="LQNT01000009">
    <property type="protein sequence ID" value="KZE38923.1"/>
    <property type="molecule type" value="Genomic_DNA"/>
</dbReference>
<accession>A0A161SM71</accession>
<evidence type="ECO:0000313" key="2">
    <source>
        <dbReference type="EMBL" id="KZE38923.1"/>
    </source>
</evidence>
<gene>
    <name evidence="2" type="ORF">AV656_08460</name>
</gene>
<dbReference type="RefSeq" id="WP_063180940.1">
    <property type="nucleotide sequence ID" value="NZ_LQNT01000009.1"/>
</dbReference>
<name>A0A161SM71_9BACL</name>
<organism evidence="2 3">
    <name type="scientific">Bhargavaea cecembensis</name>
    <dbReference type="NCBI Taxonomy" id="394098"/>
    <lineage>
        <taxon>Bacteria</taxon>
        <taxon>Bacillati</taxon>
        <taxon>Bacillota</taxon>
        <taxon>Bacilli</taxon>
        <taxon>Bacillales</taxon>
        <taxon>Caryophanaceae</taxon>
        <taxon>Bhargavaea</taxon>
    </lineage>
</organism>
<reference evidence="2 3" key="1">
    <citation type="submission" date="2016-01" db="EMBL/GenBank/DDBJ databases">
        <title>Whole genome sequencing of Bhargavaea cecembensis T14.</title>
        <authorList>
            <person name="Hong K.W."/>
        </authorList>
    </citation>
    <scope>NUCLEOTIDE SEQUENCE [LARGE SCALE GENOMIC DNA]</scope>
    <source>
        <strain evidence="2 3">T14</strain>
    </source>
</reference>
<dbReference type="InterPro" id="IPR011528">
    <property type="entry name" value="NERD"/>
</dbReference>
<dbReference type="AlphaFoldDB" id="A0A161SM71"/>
<dbReference type="Pfam" id="PF08378">
    <property type="entry name" value="NERD"/>
    <property type="match status" value="1"/>
</dbReference>
<protein>
    <recommendedName>
        <fullName evidence="1">NERD domain-containing protein</fullName>
    </recommendedName>
</protein>
<comment type="caution">
    <text evidence="2">The sequence shown here is derived from an EMBL/GenBank/DDBJ whole genome shotgun (WGS) entry which is preliminary data.</text>
</comment>
<dbReference type="Proteomes" id="UP000076490">
    <property type="component" value="Unassembled WGS sequence"/>
</dbReference>
<dbReference type="OrthoDB" id="2734037at2"/>
<sequence>MEVKRDYPIYLHALERMLIRLSADHAKRQAVQNELAVTRAGYQGELEVDRHIRRTKMDGPARVLTDLEVRVDEEHTVQIDTLVLTLRGIWILEAKRIWGTLVYRENPRRLERRNDDGTILTMKCPMLQLEIQIAAVREWLAQRDIPLPVDGRVAFTYQNTWEGLPERAPILPAREVPFFLAREYALSEPKMDEETFNWVAEMLELERFRFHPYPLCTKFDVNPNELIRGWVCLACGRKMKRDTERKVSCGPCKVAVKPDYGEVILDWLLLIHPTISNQQLRKFLGIKDKHAAGRVLRMFELEKVGVSVKRVYRLNFMRGLDETRLRRKESGGGAVQNAKVGARG</sequence>
<proteinExistence type="predicted"/>
<evidence type="ECO:0000259" key="1">
    <source>
        <dbReference type="PROSITE" id="PS50965"/>
    </source>
</evidence>
<feature type="domain" description="NERD" evidence="1">
    <location>
        <begin position="40"/>
        <end position="159"/>
    </location>
</feature>
<evidence type="ECO:0000313" key="3">
    <source>
        <dbReference type="Proteomes" id="UP000076490"/>
    </source>
</evidence>